<dbReference type="NCBIfam" id="TIGR01509">
    <property type="entry name" value="HAD-SF-IA-v3"/>
    <property type="match status" value="1"/>
</dbReference>
<evidence type="ECO:0000256" key="4">
    <source>
        <dbReference type="ARBA" id="ARBA00022842"/>
    </source>
</evidence>
<dbReference type="PANTHER" id="PTHR46193">
    <property type="entry name" value="6-PHOSPHOGLUCONATE PHOSPHATASE"/>
    <property type="match status" value="1"/>
</dbReference>
<dbReference type="CDD" id="cd07505">
    <property type="entry name" value="HAD_BPGM-like"/>
    <property type="match status" value="1"/>
</dbReference>
<dbReference type="Pfam" id="PF00702">
    <property type="entry name" value="Hydrolase"/>
    <property type="match status" value="1"/>
</dbReference>
<dbReference type="InterPro" id="IPR051600">
    <property type="entry name" value="Beta-PGM-like"/>
</dbReference>
<evidence type="ECO:0000256" key="1">
    <source>
        <dbReference type="ARBA" id="ARBA00001946"/>
    </source>
</evidence>
<protein>
    <submittedName>
        <fullName evidence="5">Beta-phosphoglucomutase</fullName>
        <ecNumber evidence="5">5.4.2.6</ecNumber>
    </submittedName>
</protein>
<keyword evidence="3" id="KW-0479">Metal-binding</keyword>
<dbReference type="Gene3D" id="3.40.50.1000">
    <property type="entry name" value="HAD superfamily/HAD-like"/>
    <property type="match status" value="1"/>
</dbReference>
<keyword evidence="4" id="KW-0460">Magnesium</keyword>
<sequence length="242" mass="27075">MTLKAVLFDFNGVIVNDEPIHEKIIDRLMLDENLQLKRGEVREVCLGRSNRACITALLERRGRFLTETYLDRLLRRKAEAYKAQIDTLEKLPIYPGLAEFIDKIRVAGLKMAVVSGAMRSDIELVLDRAGLAANFELIVAGDDLRASKPAPDGYLLAVELLNQKYPDFNLQPIECLAIEDTFAGIEAAKKAGIQVAGVTHTYPFHMIQRQANWTVDYFADLELDRVAELCSIAPTEPVAENT</sequence>
<reference evidence="5" key="1">
    <citation type="submission" date="2020-02" db="EMBL/GenBank/DDBJ databases">
        <authorList>
            <person name="Meier V. D."/>
        </authorList>
    </citation>
    <scope>NUCLEOTIDE SEQUENCE</scope>
    <source>
        <strain evidence="5">AVDCRST_MAG84</strain>
    </source>
</reference>
<dbReference type="PRINTS" id="PR00413">
    <property type="entry name" value="HADHALOGNASE"/>
</dbReference>
<dbReference type="InterPro" id="IPR036412">
    <property type="entry name" value="HAD-like_sf"/>
</dbReference>
<dbReference type="EMBL" id="CADCTZ010000989">
    <property type="protein sequence ID" value="CAA9374385.1"/>
    <property type="molecule type" value="Genomic_DNA"/>
</dbReference>
<evidence type="ECO:0000256" key="3">
    <source>
        <dbReference type="ARBA" id="ARBA00022723"/>
    </source>
</evidence>
<organism evidence="5">
    <name type="scientific">uncultured Microcoleus sp</name>
    <dbReference type="NCBI Taxonomy" id="259945"/>
    <lineage>
        <taxon>Bacteria</taxon>
        <taxon>Bacillati</taxon>
        <taxon>Cyanobacteriota</taxon>
        <taxon>Cyanophyceae</taxon>
        <taxon>Oscillatoriophycideae</taxon>
        <taxon>Oscillatoriales</taxon>
        <taxon>Microcoleaceae</taxon>
        <taxon>Microcoleus</taxon>
        <taxon>environmental samples</taxon>
    </lineage>
</organism>
<dbReference type="InterPro" id="IPR023198">
    <property type="entry name" value="PGP-like_dom2"/>
</dbReference>
<keyword evidence="5" id="KW-0413">Isomerase</keyword>
<gene>
    <name evidence="5" type="ORF">AVDCRST_MAG84-4594</name>
</gene>
<accession>A0A6J4N6F4</accession>
<proteinExistence type="inferred from homology"/>
<dbReference type="InterPro" id="IPR006439">
    <property type="entry name" value="HAD-SF_hydro_IA"/>
</dbReference>
<dbReference type="PANTHER" id="PTHR46193:SF21">
    <property type="entry name" value="SLL1138 PROTEIN"/>
    <property type="match status" value="1"/>
</dbReference>
<dbReference type="GO" id="GO:0046872">
    <property type="term" value="F:metal ion binding"/>
    <property type="evidence" value="ECO:0007669"/>
    <property type="project" value="UniProtKB-KW"/>
</dbReference>
<evidence type="ECO:0000256" key="2">
    <source>
        <dbReference type="ARBA" id="ARBA00006171"/>
    </source>
</evidence>
<dbReference type="AlphaFoldDB" id="A0A6J4N6F4"/>
<dbReference type="SUPFAM" id="SSF56784">
    <property type="entry name" value="HAD-like"/>
    <property type="match status" value="1"/>
</dbReference>
<dbReference type="SFLD" id="SFLDG01129">
    <property type="entry name" value="C1.5:_HAD__Beta-PGM__Phosphata"/>
    <property type="match status" value="1"/>
</dbReference>
<dbReference type="EC" id="5.4.2.6" evidence="5"/>
<dbReference type="SFLD" id="SFLDS00003">
    <property type="entry name" value="Haloacid_Dehalogenase"/>
    <property type="match status" value="1"/>
</dbReference>
<dbReference type="Gene3D" id="1.10.150.240">
    <property type="entry name" value="Putative phosphatase, domain 2"/>
    <property type="match status" value="1"/>
</dbReference>
<comment type="cofactor">
    <cofactor evidence="1">
        <name>Mg(2+)</name>
        <dbReference type="ChEBI" id="CHEBI:18420"/>
    </cofactor>
</comment>
<evidence type="ECO:0000313" key="5">
    <source>
        <dbReference type="EMBL" id="CAA9374385.1"/>
    </source>
</evidence>
<dbReference type="GO" id="GO:0008801">
    <property type="term" value="F:beta-phosphoglucomutase activity"/>
    <property type="evidence" value="ECO:0007669"/>
    <property type="project" value="UniProtKB-EC"/>
</dbReference>
<dbReference type="InterPro" id="IPR023214">
    <property type="entry name" value="HAD_sf"/>
</dbReference>
<name>A0A6J4N6F4_9CYAN</name>
<comment type="similarity">
    <text evidence="2">Belongs to the HAD-like hydrolase superfamily. CbbY/CbbZ/Gph/YieH family.</text>
</comment>